<evidence type="ECO:0000259" key="7">
    <source>
        <dbReference type="PROSITE" id="PS50109"/>
    </source>
</evidence>
<dbReference type="InterPro" id="IPR036097">
    <property type="entry name" value="HisK_dim/P_sf"/>
</dbReference>
<dbReference type="CDD" id="cd00075">
    <property type="entry name" value="HATPase"/>
    <property type="match status" value="1"/>
</dbReference>
<name>A0A4C2EL60_9EURY</name>
<dbReference type="RefSeq" id="WP_160140684.1">
    <property type="nucleotide sequence ID" value="NZ_BIXZ01000003.1"/>
</dbReference>
<dbReference type="InterPro" id="IPR035965">
    <property type="entry name" value="PAS-like_dom_sf"/>
</dbReference>
<keyword evidence="9" id="KW-1185">Reference proteome</keyword>
<dbReference type="InterPro" id="IPR050736">
    <property type="entry name" value="Sensor_HK_Regulatory"/>
</dbReference>
<evidence type="ECO:0000313" key="8">
    <source>
        <dbReference type="EMBL" id="GCF14417.1"/>
    </source>
</evidence>
<dbReference type="Pfam" id="PF13426">
    <property type="entry name" value="PAS_9"/>
    <property type="match status" value="1"/>
</dbReference>
<keyword evidence="6" id="KW-0902">Two-component regulatory system</keyword>
<proteinExistence type="predicted"/>
<dbReference type="PRINTS" id="PR00344">
    <property type="entry name" value="BCTRLSENSOR"/>
</dbReference>
<dbReference type="OrthoDB" id="8127at2157"/>
<dbReference type="PANTHER" id="PTHR43711:SF1">
    <property type="entry name" value="HISTIDINE KINASE 1"/>
    <property type="match status" value="1"/>
</dbReference>
<dbReference type="InterPro" id="IPR036890">
    <property type="entry name" value="HATPase_C_sf"/>
</dbReference>
<dbReference type="CDD" id="cd00082">
    <property type="entry name" value="HisKA"/>
    <property type="match status" value="1"/>
</dbReference>
<dbReference type="InterPro" id="IPR003661">
    <property type="entry name" value="HisK_dim/P_dom"/>
</dbReference>
<reference evidence="8 9" key="1">
    <citation type="submission" date="2019-02" db="EMBL/GenBank/DDBJ databases">
        <title>Haloarcula mannanilyticum sp. nov., a mannan degrading haloarchaeon isolated from commercial salt.</title>
        <authorList>
            <person name="Enomoto S."/>
            <person name="Shimane Y."/>
            <person name="Kamekura M."/>
            <person name="Ito T."/>
            <person name="Moriya O."/>
            <person name="Ihara K."/>
            <person name="Takahashi-Ando N."/>
            <person name="Fukushima Y."/>
            <person name="Yoshida Y."/>
            <person name="Usama R."/>
            <person name="Takai K."/>
            <person name="Minegishi H."/>
        </authorList>
    </citation>
    <scope>NUCLEOTIDE SEQUENCE [LARGE SCALE GENOMIC DNA]</scope>
    <source>
        <strain evidence="8 9">MD130-1</strain>
    </source>
</reference>
<sequence length="315" mass="34955">MRGRFLNVTETYTFANQAHADNYGYEHPDAFVGNSWRMCYDDSECERFETEVMPTLKAEGQWRGEAIGTRKDGTTFPQELSLSMTDDGRVICIVRDITERKEREQQLARQNERLEEFTSVVSHDLRGPLSVANGRLELAREDCDSPHLAQAGESVERAIDLVEDLRGLAKEGASVGAVESVELADVVEEAWETIETNEATLTIETNQKLPADRSRLRQLFENLFRNAVEHGGEGVSVRVGWHESGFYVADDGPGIPPADREQVFETGYSTAESGTGYGLNIVSEIVAAHDWEITVTESDAGGARFEITGIQFAAE</sequence>
<evidence type="ECO:0000256" key="6">
    <source>
        <dbReference type="ARBA" id="ARBA00023012"/>
    </source>
</evidence>
<accession>A0A4C2EL60</accession>
<dbReference type="SUPFAM" id="SSF55874">
    <property type="entry name" value="ATPase domain of HSP90 chaperone/DNA topoisomerase II/histidine kinase"/>
    <property type="match status" value="1"/>
</dbReference>
<dbReference type="SUPFAM" id="SSF47384">
    <property type="entry name" value="Homodimeric domain of signal transducing histidine kinase"/>
    <property type="match status" value="1"/>
</dbReference>
<keyword evidence="5" id="KW-0418">Kinase</keyword>
<dbReference type="InterPro" id="IPR004358">
    <property type="entry name" value="Sig_transdc_His_kin-like_C"/>
</dbReference>
<dbReference type="Pfam" id="PF02518">
    <property type="entry name" value="HATPase_c"/>
    <property type="match status" value="1"/>
</dbReference>
<dbReference type="Gene3D" id="3.30.450.20">
    <property type="entry name" value="PAS domain"/>
    <property type="match status" value="1"/>
</dbReference>
<dbReference type="EC" id="2.7.13.3" evidence="2"/>
<evidence type="ECO:0000256" key="3">
    <source>
        <dbReference type="ARBA" id="ARBA00022553"/>
    </source>
</evidence>
<dbReference type="Gene3D" id="3.30.565.10">
    <property type="entry name" value="Histidine kinase-like ATPase, C-terminal domain"/>
    <property type="match status" value="1"/>
</dbReference>
<dbReference type="PROSITE" id="PS50109">
    <property type="entry name" value="HIS_KIN"/>
    <property type="match status" value="1"/>
</dbReference>
<evidence type="ECO:0000313" key="9">
    <source>
        <dbReference type="Proteomes" id="UP000304382"/>
    </source>
</evidence>
<evidence type="ECO:0000256" key="5">
    <source>
        <dbReference type="ARBA" id="ARBA00022777"/>
    </source>
</evidence>
<organism evidence="8 9">
    <name type="scientific">Haloarcula mannanilytica</name>
    <dbReference type="NCBI Taxonomy" id="2509225"/>
    <lineage>
        <taxon>Archaea</taxon>
        <taxon>Methanobacteriati</taxon>
        <taxon>Methanobacteriota</taxon>
        <taxon>Stenosarchaea group</taxon>
        <taxon>Halobacteria</taxon>
        <taxon>Halobacteriales</taxon>
        <taxon>Haloarculaceae</taxon>
        <taxon>Haloarcula</taxon>
    </lineage>
</organism>
<protein>
    <recommendedName>
        <fullName evidence="2">histidine kinase</fullName>
        <ecNumber evidence="2">2.7.13.3</ecNumber>
    </recommendedName>
</protein>
<keyword evidence="3" id="KW-0597">Phosphoprotein</keyword>
<dbReference type="SUPFAM" id="SSF55785">
    <property type="entry name" value="PYP-like sensor domain (PAS domain)"/>
    <property type="match status" value="1"/>
</dbReference>
<dbReference type="Gene3D" id="1.10.287.130">
    <property type="match status" value="1"/>
</dbReference>
<dbReference type="AlphaFoldDB" id="A0A4C2EL60"/>
<keyword evidence="4" id="KW-0808">Transferase</keyword>
<dbReference type="EMBL" id="BIXZ01000003">
    <property type="protein sequence ID" value="GCF14417.1"/>
    <property type="molecule type" value="Genomic_DNA"/>
</dbReference>
<dbReference type="Proteomes" id="UP000304382">
    <property type="component" value="Unassembled WGS sequence"/>
</dbReference>
<feature type="domain" description="Histidine kinase" evidence="7">
    <location>
        <begin position="120"/>
        <end position="308"/>
    </location>
</feature>
<dbReference type="InterPro" id="IPR000014">
    <property type="entry name" value="PAS"/>
</dbReference>
<evidence type="ECO:0000256" key="4">
    <source>
        <dbReference type="ARBA" id="ARBA00022679"/>
    </source>
</evidence>
<evidence type="ECO:0000256" key="1">
    <source>
        <dbReference type="ARBA" id="ARBA00000085"/>
    </source>
</evidence>
<evidence type="ECO:0000256" key="2">
    <source>
        <dbReference type="ARBA" id="ARBA00012438"/>
    </source>
</evidence>
<dbReference type="Pfam" id="PF00512">
    <property type="entry name" value="HisKA"/>
    <property type="match status" value="1"/>
</dbReference>
<dbReference type="SMART" id="SM00387">
    <property type="entry name" value="HATPase_c"/>
    <property type="match status" value="1"/>
</dbReference>
<dbReference type="SMART" id="SM00388">
    <property type="entry name" value="HisKA"/>
    <property type="match status" value="1"/>
</dbReference>
<dbReference type="InterPro" id="IPR003594">
    <property type="entry name" value="HATPase_dom"/>
</dbReference>
<gene>
    <name evidence="8" type="ORF">Harman_23520</name>
</gene>
<dbReference type="NCBIfam" id="TIGR00229">
    <property type="entry name" value="sensory_box"/>
    <property type="match status" value="1"/>
</dbReference>
<comment type="catalytic activity">
    <reaction evidence="1">
        <text>ATP + protein L-histidine = ADP + protein N-phospho-L-histidine.</text>
        <dbReference type="EC" id="2.7.13.3"/>
    </reaction>
</comment>
<comment type="caution">
    <text evidence="8">The sequence shown here is derived from an EMBL/GenBank/DDBJ whole genome shotgun (WGS) entry which is preliminary data.</text>
</comment>
<dbReference type="PANTHER" id="PTHR43711">
    <property type="entry name" value="TWO-COMPONENT HISTIDINE KINASE"/>
    <property type="match status" value="1"/>
</dbReference>
<dbReference type="GO" id="GO:0000155">
    <property type="term" value="F:phosphorelay sensor kinase activity"/>
    <property type="evidence" value="ECO:0007669"/>
    <property type="project" value="InterPro"/>
</dbReference>
<dbReference type="InterPro" id="IPR005467">
    <property type="entry name" value="His_kinase_dom"/>
</dbReference>
<dbReference type="CDD" id="cd00130">
    <property type="entry name" value="PAS"/>
    <property type="match status" value="1"/>
</dbReference>